<dbReference type="OrthoDB" id="9794455at2"/>
<comment type="cofactor">
    <cofactor evidence="8">
        <name>Zn(2+)</name>
        <dbReference type="ChEBI" id="CHEBI:29105"/>
    </cofactor>
    <text evidence="8">Binds 2 Zn(2+) ions.</text>
</comment>
<evidence type="ECO:0000256" key="6">
    <source>
        <dbReference type="ARBA" id="ARBA00022842"/>
    </source>
</evidence>
<dbReference type="PRINTS" id="PR00113">
    <property type="entry name" value="ALKPHPHTASE"/>
</dbReference>
<reference evidence="13 14" key="1">
    <citation type="submission" date="2016-08" db="EMBL/GenBank/DDBJ databases">
        <authorList>
            <person name="Seilhamer J.J."/>
        </authorList>
    </citation>
    <scope>NUCLEOTIDE SEQUENCE [LARGE SCALE GENOMIC DNA]</scope>
    <source>
        <strain evidence="13 14">BRTC-1</strain>
    </source>
</reference>
<evidence type="ECO:0000313" key="14">
    <source>
        <dbReference type="Proteomes" id="UP000093391"/>
    </source>
</evidence>
<organism evidence="13 14">
    <name type="scientific">Acinetobacter larvae</name>
    <dbReference type="NCBI Taxonomy" id="1789224"/>
    <lineage>
        <taxon>Bacteria</taxon>
        <taxon>Pseudomonadati</taxon>
        <taxon>Pseudomonadota</taxon>
        <taxon>Gammaproteobacteria</taxon>
        <taxon>Moraxellales</taxon>
        <taxon>Moraxellaceae</taxon>
        <taxon>Acinetobacter</taxon>
    </lineage>
</organism>
<keyword evidence="4" id="KW-0378">Hydrolase</keyword>
<feature type="binding site" evidence="8">
    <location>
        <position position="95"/>
    </location>
    <ligand>
        <name>Zn(2+)</name>
        <dbReference type="ChEBI" id="CHEBI:29105"/>
        <label>2</label>
    </ligand>
</feature>
<feature type="compositionally biased region" description="Polar residues" evidence="11">
    <location>
        <begin position="50"/>
        <end position="59"/>
    </location>
</feature>
<dbReference type="PANTHER" id="PTHR11596">
    <property type="entry name" value="ALKALINE PHOSPHATASE"/>
    <property type="match status" value="1"/>
</dbReference>
<feature type="binding site" evidence="8">
    <location>
        <position position="415"/>
    </location>
    <ligand>
        <name>Zn(2+)</name>
        <dbReference type="ChEBI" id="CHEBI:29105"/>
        <label>2</label>
    </ligand>
</feature>
<keyword evidence="9" id="KW-1015">Disulfide bond</keyword>
<evidence type="ECO:0000256" key="2">
    <source>
        <dbReference type="ARBA" id="ARBA00022553"/>
    </source>
</evidence>
<dbReference type="PROSITE" id="PS00123">
    <property type="entry name" value="ALKALINE_PHOSPHATASE"/>
    <property type="match status" value="1"/>
</dbReference>
<feature type="binding site" evidence="8">
    <location>
        <position position="368"/>
    </location>
    <ligand>
        <name>Mg(2+)</name>
        <dbReference type="ChEBI" id="CHEBI:18420"/>
    </ligand>
</feature>
<comment type="similarity">
    <text evidence="1 10">Belongs to the alkaline phosphatase family.</text>
</comment>
<feature type="binding site" evidence="8">
    <location>
        <position position="373"/>
    </location>
    <ligand>
        <name>Zn(2+)</name>
        <dbReference type="ChEBI" id="CHEBI:29105"/>
        <label>2</label>
    </ligand>
</feature>
<feature type="signal peptide" evidence="12">
    <location>
        <begin position="1"/>
        <end position="19"/>
    </location>
</feature>
<feature type="binding site" evidence="8">
    <location>
        <position position="95"/>
    </location>
    <ligand>
        <name>Mg(2+)</name>
        <dbReference type="ChEBI" id="CHEBI:18420"/>
    </ligand>
</feature>
<feature type="binding site" evidence="8">
    <location>
        <position position="458"/>
    </location>
    <ligand>
        <name>Zn(2+)</name>
        <dbReference type="ChEBI" id="CHEBI:29105"/>
        <label>2</label>
    </ligand>
</feature>
<dbReference type="PROSITE" id="PS51257">
    <property type="entry name" value="PROKAR_LIPOPROTEIN"/>
    <property type="match status" value="1"/>
</dbReference>
<feature type="chain" id="PRO_5008539875" evidence="12">
    <location>
        <begin position="20"/>
        <end position="497"/>
    </location>
</feature>
<dbReference type="InterPro" id="IPR018299">
    <property type="entry name" value="Alkaline_phosphatase_AS"/>
</dbReference>
<feature type="binding site" evidence="8">
    <location>
        <position position="377"/>
    </location>
    <ligand>
        <name>Zn(2+)</name>
        <dbReference type="ChEBI" id="CHEBI:29105"/>
        <label>2</label>
    </ligand>
</feature>
<keyword evidence="12" id="KW-0732">Signal</keyword>
<dbReference type="KEGG" id="ala:BFG52_03065"/>
<gene>
    <name evidence="13" type="ORF">BFG52_03065</name>
</gene>
<keyword evidence="6 8" id="KW-0460">Magnesium</keyword>
<evidence type="ECO:0000256" key="11">
    <source>
        <dbReference type="SAM" id="MobiDB-lite"/>
    </source>
</evidence>
<dbReference type="Pfam" id="PF00245">
    <property type="entry name" value="Alk_phosphatase"/>
    <property type="match status" value="2"/>
</dbReference>
<evidence type="ECO:0000256" key="5">
    <source>
        <dbReference type="ARBA" id="ARBA00022833"/>
    </source>
</evidence>
<protein>
    <submittedName>
        <fullName evidence="13">Alkaline phosphatase</fullName>
    </submittedName>
</protein>
<dbReference type="PANTHER" id="PTHR11596:SF5">
    <property type="entry name" value="ALKALINE PHOSPHATASE"/>
    <property type="match status" value="1"/>
</dbReference>
<dbReference type="InterPro" id="IPR001952">
    <property type="entry name" value="Alkaline_phosphatase"/>
</dbReference>
<feature type="active site" description="Phosphoserine intermediate" evidence="7">
    <location>
        <position position="146"/>
    </location>
</feature>
<evidence type="ECO:0000256" key="10">
    <source>
        <dbReference type="RuleBase" id="RU003946"/>
    </source>
</evidence>
<comment type="cofactor">
    <cofactor evidence="8">
        <name>Mg(2+)</name>
        <dbReference type="ChEBI" id="CHEBI:18420"/>
    </cofactor>
    <text evidence="8">Binds 1 Mg(2+) ion.</text>
</comment>
<keyword evidence="14" id="KW-1185">Reference proteome</keyword>
<keyword evidence="2" id="KW-0597">Phosphoprotein</keyword>
<dbReference type="SMART" id="SM00098">
    <property type="entry name" value="alkPPc"/>
    <property type="match status" value="1"/>
</dbReference>
<evidence type="ECO:0000256" key="7">
    <source>
        <dbReference type="PIRSR" id="PIRSR601952-1"/>
    </source>
</evidence>
<dbReference type="Gene3D" id="3.40.720.10">
    <property type="entry name" value="Alkaline Phosphatase, subunit A"/>
    <property type="match status" value="1"/>
</dbReference>
<accession>A0A1B2LXD5</accession>
<name>A0A1B2LXD5_9GAMM</name>
<proteinExistence type="inferred from homology"/>
<feature type="binding site" evidence="8">
    <location>
        <position position="416"/>
    </location>
    <ligand>
        <name>Zn(2+)</name>
        <dbReference type="ChEBI" id="CHEBI:29105"/>
        <label>2</label>
    </ligand>
</feature>
<dbReference type="SUPFAM" id="SSF53649">
    <property type="entry name" value="Alkaline phosphatase-like"/>
    <property type="match status" value="1"/>
</dbReference>
<dbReference type="STRING" id="1789224.BFG52_03065"/>
<evidence type="ECO:0000256" key="3">
    <source>
        <dbReference type="ARBA" id="ARBA00022723"/>
    </source>
</evidence>
<evidence type="ECO:0000313" key="13">
    <source>
        <dbReference type="EMBL" id="AOA57433.1"/>
    </source>
</evidence>
<sequence length="497" mass="52585">MKFKLLLLPMCISLLTACGDDKDNNSPPTPAPAAPTTPKESKPKEAAQDSLLTPQSKGDVSQFGGATRLQIERTAAVKASLSDAKVKHVILFIGDGTSESEITAARNYAEGAAGYFKGLDVLPFTGAYTTYALGKGNSSINYVTDSAASATAWATGVKTHNNGLGIDTYGKPHQSILMLAKQAGFATGNVTTTELQDATPAALVSHIAHRRCYGPVVTQTRCKENALDNPAGNGLGSITEQMLKARADVTLGGGRKTFSERVVGGQYQGLSLLEQAKQEKYQVINTAAELKNIKKADQNQPVLGLFAEGNLPTLWSGPRAVLNGHKGEAIQCRANPSFGADVPTLKEMTSKAIELLKSNEKGFFLQVESGSIDKANHASNPCAQFGETVQLDEAIQVALAFAKDHPDTLIIVTGDHAHTSQIIPNSTNSPGNTQKLLTKDNVPMSINYGTSTSSSQTHTGAQVRTAAYGPRAANVLGLIDQTDLFFIMRDAMGLPKS</sequence>
<evidence type="ECO:0000256" key="8">
    <source>
        <dbReference type="PIRSR" id="PIRSR601952-2"/>
    </source>
</evidence>
<dbReference type="InterPro" id="IPR017850">
    <property type="entry name" value="Alkaline_phosphatase_core_sf"/>
</dbReference>
<feature type="binding site" evidence="8">
    <location>
        <position position="199"/>
    </location>
    <ligand>
        <name>Mg(2+)</name>
        <dbReference type="ChEBI" id="CHEBI:18420"/>
    </ligand>
</feature>
<evidence type="ECO:0000256" key="4">
    <source>
        <dbReference type="ARBA" id="ARBA00022801"/>
    </source>
</evidence>
<evidence type="ECO:0000256" key="9">
    <source>
        <dbReference type="PIRSR" id="PIRSR601952-3"/>
    </source>
</evidence>
<keyword evidence="5 8" id="KW-0862">Zinc</keyword>
<dbReference type="GO" id="GO:0004035">
    <property type="term" value="F:alkaline phosphatase activity"/>
    <property type="evidence" value="ECO:0007669"/>
    <property type="project" value="TreeGrafter"/>
</dbReference>
<dbReference type="AlphaFoldDB" id="A0A1B2LXD5"/>
<feature type="binding site" evidence="8">
    <location>
        <position position="197"/>
    </location>
    <ligand>
        <name>Mg(2+)</name>
        <dbReference type="ChEBI" id="CHEBI:18420"/>
    </ligand>
</feature>
<evidence type="ECO:0000256" key="12">
    <source>
        <dbReference type="SAM" id="SignalP"/>
    </source>
</evidence>
<dbReference type="CDD" id="cd16012">
    <property type="entry name" value="ALP"/>
    <property type="match status" value="1"/>
</dbReference>
<dbReference type="RefSeq" id="WP_067552468.1">
    <property type="nucleotide sequence ID" value="NZ_CP016895.1"/>
</dbReference>
<dbReference type="EMBL" id="CP016895">
    <property type="protein sequence ID" value="AOA57433.1"/>
    <property type="molecule type" value="Genomic_DNA"/>
</dbReference>
<dbReference type="Proteomes" id="UP000093391">
    <property type="component" value="Chromosome"/>
</dbReference>
<keyword evidence="3 8" id="KW-0479">Metal-binding</keyword>
<dbReference type="GO" id="GO:0046872">
    <property type="term" value="F:metal ion binding"/>
    <property type="evidence" value="ECO:0007669"/>
    <property type="project" value="UniProtKB-KW"/>
</dbReference>
<feature type="region of interest" description="Disordered" evidence="11">
    <location>
        <begin position="21"/>
        <end position="62"/>
    </location>
</feature>
<dbReference type="NCBIfam" id="NF007810">
    <property type="entry name" value="PRK10518.1"/>
    <property type="match status" value="1"/>
</dbReference>
<feature type="disulfide bond" evidence="9">
    <location>
        <begin position="332"/>
        <end position="382"/>
    </location>
</feature>
<evidence type="ECO:0000256" key="1">
    <source>
        <dbReference type="ARBA" id="ARBA00005984"/>
    </source>
</evidence>
<feature type="disulfide bond" evidence="9">
    <location>
        <begin position="212"/>
        <end position="222"/>
    </location>
</feature>